<evidence type="ECO:0000256" key="6">
    <source>
        <dbReference type="ARBA" id="ARBA00022723"/>
    </source>
</evidence>
<evidence type="ECO:0000256" key="1">
    <source>
        <dbReference type="ARBA" id="ARBA00022504"/>
    </source>
</evidence>
<comment type="function">
    <text evidence="19">E7 protein has both transforming and trans-activating activities.</text>
</comment>
<evidence type="ECO:0000256" key="3">
    <source>
        <dbReference type="ARBA" id="ARBA00022562"/>
    </source>
</evidence>
<keyword evidence="4 18" id="KW-0945">Host-virus interaction</keyword>
<keyword evidence="5 18" id="KW-1090">Inhibition of host innate immune response by virus</keyword>
<dbReference type="OrthoDB" id="28045at10239"/>
<comment type="subcellular location">
    <subcellularLocation>
        <location evidence="18">Host cytoplasm</location>
    </subcellularLocation>
    <subcellularLocation>
        <location evidence="18">Host nucleus</location>
    </subcellularLocation>
    <text evidence="18">Predominantly found in the host nucleus.</text>
</comment>
<evidence type="ECO:0000256" key="8">
    <source>
        <dbReference type="ARBA" id="ARBA00022830"/>
    </source>
</evidence>
<evidence type="ECO:0000313" key="20">
    <source>
        <dbReference type="EMBL" id="AST11575.1"/>
    </source>
</evidence>
<evidence type="ECO:0000256" key="14">
    <source>
        <dbReference type="ARBA" id="ARBA00023200"/>
    </source>
</evidence>
<dbReference type="GO" id="GO:0019904">
    <property type="term" value="F:protein domain specific binding"/>
    <property type="evidence" value="ECO:0007669"/>
    <property type="project" value="UniProtKB-UniRule"/>
</dbReference>
<keyword evidence="12 18" id="KW-0010">Activator</keyword>
<dbReference type="GO" id="GO:0042025">
    <property type="term" value="C:host cell nucleus"/>
    <property type="evidence" value="ECO:0007669"/>
    <property type="project" value="UniProtKB-SubCell"/>
</dbReference>
<evidence type="ECO:0000256" key="18">
    <source>
        <dbReference type="HAMAP-Rule" id="MF_04004"/>
    </source>
</evidence>
<comment type="caution">
    <text evidence="18">Lacks conserved residue(s) required for the propagation of feature annotation.</text>
</comment>
<keyword evidence="16 18" id="KW-0899">Viral immunoevasion</keyword>
<comment type="subunit">
    <text evidence="18">Homodimer. Homooligomer. Interacts with host RB1; this interaction induces dissociation of RB1-E2F1 complex thereby disrupting RB1 activity. Interacts with host EP300; this interaction represses EP300 transcriptional activity. Interacts with protein E2; this interaction inhibits E7 oncogenic activity. Interacts with host TMEM173/STING; this interaction impairs the ability of TMEM173/STING to sense cytosolic DNA and promote the production of type I interferon (IFN-alpha and IFN-beta).</text>
</comment>
<reference evidence="20" key="1">
    <citation type="journal article" date="2017" name="J. Gen. Virol.">
        <title>Sus scrofa papillomavirus 2 - genetic characterization of a novel suid papillomavirus from wild boar in Germany.</title>
        <authorList>
            <person name="Link E.K."/>
            <person name="Hoferer M."/>
            <person name="Strobel B."/>
            <person name="Rigbers K."/>
            <person name="Langenmayer M.C."/>
            <person name="Sutter G."/>
            <person name="Fux R."/>
        </authorList>
    </citation>
    <scope>NUCLEOTIDE SEQUENCE [LARGE SCALE GENOMIC DNA]</scope>
    <source>
        <strain evidence="20">DE1018-16</strain>
    </source>
</reference>
<keyword evidence="3 18" id="KW-1048">Host nucleus</keyword>
<dbReference type="GO" id="GO:0039502">
    <property type="term" value="P:symbiont-mediated suppression of host type I interferon-mediated signaling pathway"/>
    <property type="evidence" value="ECO:0007669"/>
    <property type="project" value="UniProtKB-UniRule"/>
</dbReference>
<evidence type="ECO:0000256" key="16">
    <source>
        <dbReference type="ARBA" id="ARBA00023280"/>
    </source>
</evidence>
<evidence type="ECO:0000256" key="9">
    <source>
        <dbReference type="ARBA" id="ARBA00022833"/>
    </source>
</evidence>
<evidence type="ECO:0000256" key="4">
    <source>
        <dbReference type="ARBA" id="ARBA00022581"/>
    </source>
</evidence>
<evidence type="ECO:0000256" key="17">
    <source>
        <dbReference type="ARBA" id="ARBA00023309"/>
    </source>
</evidence>
<evidence type="ECO:0000256" key="12">
    <source>
        <dbReference type="ARBA" id="ARBA00023159"/>
    </source>
</evidence>
<keyword evidence="2 18" id="KW-0244">Early protein</keyword>
<evidence type="ECO:0000256" key="15">
    <source>
        <dbReference type="ARBA" id="ARBA00023258"/>
    </source>
</evidence>
<evidence type="ECO:0000256" key="2">
    <source>
        <dbReference type="ARBA" id="ARBA00022518"/>
    </source>
</evidence>
<keyword evidence="10 18" id="KW-0805">Transcription regulation</keyword>
<dbReference type="Pfam" id="PF00527">
    <property type="entry name" value="E7"/>
    <property type="match status" value="1"/>
</dbReference>
<evidence type="ECO:0000256" key="10">
    <source>
        <dbReference type="ARBA" id="ARBA00023015"/>
    </source>
</evidence>
<dbReference type="Proteomes" id="UP000217306">
    <property type="component" value="Segment"/>
</dbReference>
<dbReference type="HAMAP" id="MF_04004">
    <property type="entry name" value="PPV_E7"/>
    <property type="match status" value="1"/>
</dbReference>
<dbReference type="GO" id="GO:0039645">
    <property type="term" value="P:symbiont-mediated perturbation of host cell cycle G1/S transition checkpoint"/>
    <property type="evidence" value="ECO:0007669"/>
    <property type="project" value="UniProtKB-UniRule"/>
</dbReference>
<feature type="short sequence motif" description="Nuclear export signal" evidence="18">
    <location>
        <begin position="68"/>
        <end position="76"/>
    </location>
</feature>
<dbReference type="SUPFAM" id="SSF161234">
    <property type="entry name" value="E7 C-terminal domain-like"/>
    <property type="match status" value="1"/>
</dbReference>
<evidence type="ECO:0000256" key="13">
    <source>
        <dbReference type="ARBA" id="ARBA00023163"/>
    </source>
</evidence>
<name>A0A223FQV0_9PAPI</name>
<dbReference type="Gene3D" id="3.30.160.330">
    <property type="match status" value="1"/>
</dbReference>
<comment type="domain">
    <text evidence="18">The E7 terminal domain is an intrinsically disordered domain, whose flexibility and conformational transitions confer target adaptability to the oncoprotein. It allows adaptation to a variety of protein targets and exposes the PEST degradation sequence that regulates its turnover in the cell.</text>
</comment>
<dbReference type="GO" id="GO:0003700">
    <property type="term" value="F:DNA-binding transcription factor activity"/>
    <property type="evidence" value="ECO:0007669"/>
    <property type="project" value="UniProtKB-UniRule"/>
</dbReference>
<dbReference type="PIRSF" id="PIRSF003407">
    <property type="entry name" value="Papvi_E7"/>
    <property type="match status" value="1"/>
</dbReference>
<keyword evidence="11 18" id="KW-0238">DNA-binding</keyword>
<proteinExistence type="inferred from homology"/>
<keyword evidence="17 18" id="KW-1078">G1/S host cell cycle checkpoint dysregulation by virus</keyword>
<keyword evidence="15" id="KW-0922">Interferon antiviral system evasion</keyword>
<organism evidence="20">
    <name type="scientific">Sus scrofa papillomavirus 2</name>
    <dbReference type="NCBI Taxonomy" id="2025338"/>
    <lineage>
        <taxon>Viruses</taxon>
        <taxon>Monodnaviria</taxon>
        <taxon>Shotokuvirae</taxon>
        <taxon>Cossaviricota</taxon>
        <taxon>Papovaviricetes</taxon>
        <taxon>Zurhausenvirales</taxon>
        <taxon>Papillomaviridae</taxon>
    </lineage>
</organism>
<keyword evidence="13 18" id="KW-0804">Transcription</keyword>
<sequence>MMGVEPTLRDIVLMDLPCPLHLGCEERLEDMMLPEDDEASEAPYKVSVLCGLCRKPLKFLVICSGENIQRLEDVAARVKYLCRCCSARFD</sequence>
<dbReference type="EMBL" id="KY817993">
    <property type="protein sequence ID" value="AST11575.1"/>
    <property type="molecule type" value="Genomic_DNA"/>
</dbReference>
<keyword evidence="1 18" id="KW-1121">Modulation of host cell cycle by virus</keyword>
<dbReference type="GO" id="GO:0003677">
    <property type="term" value="F:DNA binding"/>
    <property type="evidence" value="ECO:0007669"/>
    <property type="project" value="UniProtKB-UniRule"/>
</dbReference>
<comment type="similarity">
    <text evidence="18 19">Belongs to the papillomaviridae E7 protein family.</text>
</comment>
<dbReference type="GO" id="GO:0030430">
    <property type="term" value="C:host cell cytoplasm"/>
    <property type="evidence" value="ECO:0007669"/>
    <property type="project" value="UniProtKB-SubCell"/>
</dbReference>
<gene>
    <name evidence="18" type="primary">E7</name>
</gene>
<keyword evidence="14 18" id="KW-1035">Host cytoplasm</keyword>
<keyword evidence="8 18" id="KW-1114">Inhibition of host interferon signaling pathway by virus</keyword>
<dbReference type="GO" id="GO:0052170">
    <property type="term" value="P:symbiont-mediated suppression of host innate immune response"/>
    <property type="evidence" value="ECO:0007669"/>
    <property type="project" value="UniProtKB-KW"/>
</dbReference>
<dbReference type="InterPro" id="IPR000148">
    <property type="entry name" value="Papilloma_E7"/>
</dbReference>
<dbReference type="GO" id="GO:0008270">
    <property type="term" value="F:zinc ion binding"/>
    <property type="evidence" value="ECO:0007669"/>
    <property type="project" value="UniProtKB-KW"/>
</dbReference>
<dbReference type="GO" id="GO:0006351">
    <property type="term" value="P:DNA-templated transcription"/>
    <property type="evidence" value="ECO:0007669"/>
    <property type="project" value="UniProtKB-UniRule"/>
</dbReference>
<keyword evidence="6 18" id="KW-0479">Metal-binding</keyword>
<evidence type="ECO:0000256" key="5">
    <source>
        <dbReference type="ARBA" id="ARBA00022632"/>
    </source>
</evidence>
<keyword evidence="7 18" id="KW-0863">Zinc-finger</keyword>
<comment type="function">
    <text evidence="18">Plays a role in viral genome replication by driving entry of quiescent cells into the cell cycle. Stimulation of progression from G1 to S phase allows the virus to efficiently use the cellular DNA replicating machinery to achieve viral genome replication. E7 protein has both transforming and trans-activating activities. Induces the disassembly of the E2F1 transcription factor from RB1, with subsequent transcriptional activation of E2F1-regulated S-phase genes. Interferes with host histone deacetylation mediated by HDAC1 and HDAC2, leading to transcription activation. Plays also a role in the inhibition of both antiviral and antiproliferative functions of host interferon alpha. Interaction with host TMEM173/STING impairs the ability of TMEM173/STING to sense cytosolic DNA and promote the production of type I interferon (IFN-alpha and IFN-beta).</text>
</comment>
<protein>
    <recommendedName>
        <fullName evidence="18 19">Protein E7</fullName>
    </recommendedName>
</protein>
<feature type="short sequence motif" description="LXCXE motif; interaction with host RB1 and TMEM173/STING" evidence="18">
    <location>
        <begin position="22"/>
        <end position="26"/>
    </location>
</feature>
<evidence type="ECO:0000256" key="11">
    <source>
        <dbReference type="ARBA" id="ARBA00023125"/>
    </source>
</evidence>
<evidence type="ECO:0000256" key="7">
    <source>
        <dbReference type="ARBA" id="ARBA00022771"/>
    </source>
</evidence>
<comment type="PTM">
    <text evidence="18">Highly phosphorylated.</text>
</comment>
<evidence type="ECO:0000256" key="19">
    <source>
        <dbReference type="PIRNR" id="PIRNR003407"/>
    </source>
</evidence>
<accession>A0A223FQV0</accession>
<keyword evidence="9 18" id="KW-0862">Zinc</keyword>